<dbReference type="PANTHER" id="PTHR12634">
    <property type="entry name" value="SIT4 YEAST -ASSOCIATING PROTEIN-RELATED"/>
    <property type="match status" value="1"/>
</dbReference>
<dbReference type="InterPro" id="IPR007587">
    <property type="entry name" value="SAPS"/>
</dbReference>
<dbReference type="GO" id="GO:0019888">
    <property type="term" value="F:protein phosphatase regulator activity"/>
    <property type="evidence" value="ECO:0007669"/>
    <property type="project" value="TreeGrafter"/>
</dbReference>
<keyword evidence="2" id="KW-0131">Cell cycle</keyword>
<proteinExistence type="inferred from homology"/>
<dbReference type="PANTHER" id="PTHR12634:SF8">
    <property type="entry name" value="FIERY MOUNTAIN, ISOFORM D"/>
    <property type="match status" value="1"/>
</dbReference>
<evidence type="ECO:0008006" key="5">
    <source>
        <dbReference type="Google" id="ProtNLM"/>
    </source>
</evidence>
<evidence type="ECO:0000256" key="2">
    <source>
        <dbReference type="ARBA" id="ARBA00023306"/>
    </source>
</evidence>
<dbReference type="Proteomes" id="UP001157974">
    <property type="component" value="Unassembled WGS sequence"/>
</dbReference>
<protein>
    <recommendedName>
        <fullName evidence="5">Exocyst complex component Sec6</fullName>
    </recommendedName>
</protein>
<accession>A0AAV8UH15</accession>
<dbReference type="EMBL" id="JAMWBK010000013">
    <property type="protein sequence ID" value="KAJ8900823.1"/>
    <property type="molecule type" value="Genomic_DNA"/>
</dbReference>
<evidence type="ECO:0000313" key="4">
    <source>
        <dbReference type="Proteomes" id="UP001157974"/>
    </source>
</evidence>
<dbReference type="AlphaFoldDB" id="A0AAV8UH15"/>
<evidence type="ECO:0000313" key="3">
    <source>
        <dbReference type="EMBL" id="KAJ8900823.1"/>
    </source>
</evidence>
<comment type="similarity">
    <text evidence="1">Belongs to the SAPS family.</text>
</comment>
<comment type="caution">
    <text evidence="3">The sequence shown here is derived from an EMBL/GenBank/DDBJ whole genome shotgun (WGS) entry which is preliminary data.</text>
</comment>
<reference evidence="3 4" key="1">
    <citation type="journal article" date="2023" name="Nat. Commun.">
        <title>Origin of minicircular mitochondrial genomes in red algae.</title>
        <authorList>
            <person name="Lee Y."/>
            <person name="Cho C.H."/>
            <person name="Lee Y.M."/>
            <person name="Park S.I."/>
            <person name="Yang J.H."/>
            <person name="West J.A."/>
            <person name="Bhattacharya D."/>
            <person name="Yoon H.S."/>
        </authorList>
    </citation>
    <scope>NUCLEOTIDE SEQUENCE [LARGE SCALE GENOMIC DNA]</scope>
    <source>
        <strain evidence="3 4">CCMP1338</strain>
        <tissue evidence="3">Whole cell</tissue>
    </source>
</reference>
<dbReference type="GO" id="GO:0019903">
    <property type="term" value="F:protein phosphatase binding"/>
    <property type="evidence" value="ECO:0007669"/>
    <property type="project" value="InterPro"/>
</dbReference>
<gene>
    <name evidence="3" type="ORF">NDN08_000122</name>
</gene>
<dbReference type="GO" id="GO:0005829">
    <property type="term" value="C:cytosol"/>
    <property type="evidence" value="ECO:0007669"/>
    <property type="project" value="TreeGrafter"/>
</dbReference>
<organism evidence="3 4">
    <name type="scientific">Rhodosorus marinus</name>
    <dbReference type="NCBI Taxonomy" id="101924"/>
    <lineage>
        <taxon>Eukaryota</taxon>
        <taxon>Rhodophyta</taxon>
        <taxon>Stylonematophyceae</taxon>
        <taxon>Stylonematales</taxon>
        <taxon>Stylonemataceae</taxon>
        <taxon>Rhodosorus</taxon>
    </lineage>
</organism>
<keyword evidence="4" id="KW-1185">Reference proteome</keyword>
<name>A0AAV8UH15_9RHOD</name>
<dbReference type="GO" id="GO:0005634">
    <property type="term" value="C:nucleus"/>
    <property type="evidence" value="ECO:0007669"/>
    <property type="project" value="TreeGrafter"/>
</dbReference>
<sequence>MSRRVKDGLDLRTSEYLGMSLVVEGLLQLAKSAAFWIEKLVLGDYATQSLQHITGPSEAGIGLNQFNQTLHNAEKGSSSELKLLLMEMGELRAELPAPQVSKLYHFLCREQVSLELLRLVTSTEERDSRETTLVLEDVRAKKMLSYVASNAIAYGPSYVLVSVCRTEEPFRSLLRYFEGDPDALDASVTTNVCQVVFAALNLKPLWTLMRMEEVGSFIPNLVKHVAHEAVADLLTHFLDKRESMNRFFGTTDRVVRLSLSLLCQENIFDLLASAFVTAVELENVELSSSKTIENSCHVFANVVYQLQNDLHHYLTGKSTLQLNIFLRLKPLMDIFGAGLKTALRNELSGAPRESLRLYEDMLVLRSDTNAVNSTASTELELFLRTKTADLLALLTCGRGIVPKVTEGIPIGETRLEISRFFGTCFRRCSQEHVEHLVSNDTIGEISRLCSRYPNASLLHSQWVRCVMSVMTRGNMRSIRILFREYEFLHLLLQIWEDASVQEFRRSAFASAAMDIMVEIAQLIHDASFDESSQELASVVSSLGKTFESFNQVLCDVAHDQEEQEALHFRGALSLPGKGSRSPLEKYVGTPQPAFFSNAWHT</sequence>
<evidence type="ECO:0000256" key="1">
    <source>
        <dbReference type="ARBA" id="ARBA00006180"/>
    </source>
</evidence>